<keyword evidence="3" id="KW-0804">Transcription</keyword>
<dbReference type="GO" id="GO:0003700">
    <property type="term" value="F:DNA-binding transcription factor activity"/>
    <property type="evidence" value="ECO:0007669"/>
    <property type="project" value="InterPro"/>
</dbReference>
<gene>
    <name evidence="6" type="ORF">HZF06_11370</name>
</gene>
<evidence type="ECO:0000313" key="7">
    <source>
        <dbReference type="Proteomes" id="UP000512286"/>
    </source>
</evidence>
<evidence type="ECO:0000256" key="1">
    <source>
        <dbReference type="ARBA" id="ARBA00023015"/>
    </source>
</evidence>
<dbReference type="InterPro" id="IPR009057">
    <property type="entry name" value="Homeodomain-like_sf"/>
</dbReference>
<dbReference type="InterPro" id="IPR001347">
    <property type="entry name" value="SIS_dom"/>
</dbReference>
<keyword evidence="1" id="KW-0805">Transcription regulation</keyword>
<evidence type="ECO:0000256" key="3">
    <source>
        <dbReference type="ARBA" id="ARBA00023163"/>
    </source>
</evidence>
<dbReference type="InterPro" id="IPR000281">
    <property type="entry name" value="HTH_RpiR"/>
</dbReference>
<organism evidence="6 7">
    <name type="scientific">Clostridium intestinale</name>
    <dbReference type="NCBI Taxonomy" id="36845"/>
    <lineage>
        <taxon>Bacteria</taxon>
        <taxon>Bacillati</taxon>
        <taxon>Bacillota</taxon>
        <taxon>Clostridia</taxon>
        <taxon>Eubacteriales</taxon>
        <taxon>Clostridiaceae</taxon>
        <taxon>Clostridium</taxon>
    </lineage>
</organism>
<dbReference type="GO" id="GO:0003677">
    <property type="term" value="F:DNA binding"/>
    <property type="evidence" value="ECO:0007669"/>
    <property type="project" value="UniProtKB-KW"/>
</dbReference>
<dbReference type="RefSeq" id="WP_021801971.1">
    <property type="nucleotide sequence ID" value="NZ_CP059378.1"/>
</dbReference>
<feature type="domain" description="SIS" evidence="5">
    <location>
        <begin position="123"/>
        <end position="275"/>
    </location>
</feature>
<evidence type="ECO:0000313" key="6">
    <source>
        <dbReference type="EMBL" id="QLY82155.1"/>
    </source>
</evidence>
<dbReference type="PROSITE" id="PS51071">
    <property type="entry name" value="HTH_RPIR"/>
    <property type="match status" value="1"/>
</dbReference>
<evidence type="ECO:0000259" key="4">
    <source>
        <dbReference type="PROSITE" id="PS51071"/>
    </source>
</evidence>
<dbReference type="Proteomes" id="UP000512286">
    <property type="component" value="Chromosome"/>
</dbReference>
<dbReference type="Pfam" id="PF01418">
    <property type="entry name" value="HTH_6"/>
    <property type="match status" value="1"/>
</dbReference>
<reference evidence="6 7" key="1">
    <citation type="submission" date="2020-07" db="EMBL/GenBank/DDBJ databases">
        <title>Electron transfer.</title>
        <authorList>
            <person name="Huang L."/>
            <person name="Liu X."/>
            <person name="Zhou S."/>
        </authorList>
    </citation>
    <scope>NUCLEOTIDE SEQUENCE [LARGE SCALE GENOMIC DNA]</scope>
    <source>
        <strain evidence="6 7">Lx1</strain>
    </source>
</reference>
<evidence type="ECO:0000256" key="2">
    <source>
        <dbReference type="ARBA" id="ARBA00023125"/>
    </source>
</evidence>
<dbReference type="InterPro" id="IPR035472">
    <property type="entry name" value="RpiR-like_SIS"/>
</dbReference>
<dbReference type="PANTHER" id="PTHR30514:SF10">
    <property type="entry name" value="MURR_RPIR FAMILY TRANSCRIPTIONAL REGULATOR"/>
    <property type="match status" value="1"/>
</dbReference>
<dbReference type="GO" id="GO:0097367">
    <property type="term" value="F:carbohydrate derivative binding"/>
    <property type="evidence" value="ECO:0007669"/>
    <property type="project" value="InterPro"/>
</dbReference>
<dbReference type="InterPro" id="IPR046348">
    <property type="entry name" value="SIS_dom_sf"/>
</dbReference>
<dbReference type="KEGG" id="cint:HZF06_11370"/>
<dbReference type="PANTHER" id="PTHR30514">
    <property type="entry name" value="GLUCOKINASE"/>
    <property type="match status" value="1"/>
</dbReference>
<dbReference type="Gene3D" id="3.40.50.10490">
    <property type="entry name" value="Glucose-6-phosphate isomerase like protein, domain 1"/>
    <property type="match status" value="1"/>
</dbReference>
<dbReference type="EMBL" id="CP059378">
    <property type="protein sequence ID" value="QLY82155.1"/>
    <property type="molecule type" value="Genomic_DNA"/>
</dbReference>
<sequence>MIIDKMQNLKNLTAQEQAVIEHIIKFPKDLLEMNVSELAKASFTSASTIIRVCKKLGTKGFGDLKFIYASEYPEMMKLKESLKTIPYDENSTIDDIIHTMPLIYSKAIDHTRSMIDRNVLINVIALMKKAKVIDIYGDGINHEVAKMFCYKLGEIGITSNAYSSIHWSHASFLQIENIPSFSILISHTGKNSNVIDAAKRLKKCNMPTLSISGNIDQSLAKLTDYNIHIMTTENTLEFSNVIFTMSTQYILDILVASLLVHRYDVVLKTANKLKGARYEWMNDS</sequence>
<proteinExistence type="predicted"/>
<dbReference type="Pfam" id="PF01380">
    <property type="entry name" value="SIS"/>
    <property type="match status" value="1"/>
</dbReference>
<accession>A0A7D7A355</accession>
<dbReference type="InterPro" id="IPR047640">
    <property type="entry name" value="RpiR-like"/>
</dbReference>
<name>A0A7D7A355_9CLOT</name>
<dbReference type="SUPFAM" id="SSF53697">
    <property type="entry name" value="SIS domain"/>
    <property type="match status" value="1"/>
</dbReference>
<evidence type="ECO:0000259" key="5">
    <source>
        <dbReference type="PROSITE" id="PS51464"/>
    </source>
</evidence>
<feature type="domain" description="HTH rpiR-type" evidence="4">
    <location>
        <begin position="1"/>
        <end position="75"/>
    </location>
</feature>
<dbReference type="PROSITE" id="PS51464">
    <property type="entry name" value="SIS"/>
    <property type="match status" value="1"/>
</dbReference>
<dbReference type="Gene3D" id="1.10.10.10">
    <property type="entry name" value="Winged helix-like DNA-binding domain superfamily/Winged helix DNA-binding domain"/>
    <property type="match status" value="1"/>
</dbReference>
<dbReference type="InterPro" id="IPR036388">
    <property type="entry name" value="WH-like_DNA-bd_sf"/>
</dbReference>
<dbReference type="AlphaFoldDB" id="A0A7D7A355"/>
<dbReference type="CDD" id="cd05013">
    <property type="entry name" value="SIS_RpiR"/>
    <property type="match status" value="1"/>
</dbReference>
<keyword evidence="2" id="KW-0238">DNA-binding</keyword>
<protein>
    <submittedName>
        <fullName evidence="6">MurR/RpiR family transcriptional regulator</fullName>
    </submittedName>
</protein>
<dbReference type="GO" id="GO:1901135">
    <property type="term" value="P:carbohydrate derivative metabolic process"/>
    <property type="evidence" value="ECO:0007669"/>
    <property type="project" value="InterPro"/>
</dbReference>
<dbReference type="SUPFAM" id="SSF46689">
    <property type="entry name" value="Homeodomain-like"/>
    <property type="match status" value="1"/>
</dbReference>